<dbReference type="GO" id="GO:0005737">
    <property type="term" value="C:cytoplasm"/>
    <property type="evidence" value="ECO:0007669"/>
    <property type="project" value="UniProtKB-SubCell"/>
</dbReference>
<dbReference type="Gene3D" id="3.40.1190.10">
    <property type="entry name" value="Mur-like, catalytic domain"/>
    <property type="match status" value="1"/>
</dbReference>
<dbReference type="GO" id="GO:0071555">
    <property type="term" value="P:cell wall organization"/>
    <property type="evidence" value="ECO:0007669"/>
    <property type="project" value="UniProtKB-KW"/>
</dbReference>
<evidence type="ECO:0000256" key="3">
    <source>
        <dbReference type="ARBA" id="ARBA00012211"/>
    </source>
</evidence>
<proteinExistence type="inferred from homology"/>
<keyword evidence="5 14" id="KW-0436">Ligase</keyword>
<dbReference type="UniPathway" id="UPA00219"/>
<name>A0A1F5P4B1_9BACT</name>
<keyword evidence="4 14" id="KW-0963">Cytoplasm</keyword>
<evidence type="ECO:0000256" key="13">
    <source>
        <dbReference type="ARBA" id="ARBA00047833"/>
    </source>
</evidence>
<comment type="subcellular location">
    <subcellularLocation>
        <location evidence="1 14">Cytoplasm</location>
    </subcellularLocation>
</comment>
<reference evidence="18 19" key="1">
    <citation type="journal article" date="2016" name="Nat. Commun.">
        <title>Thousands of microbial genomes shed light on interconnected biogeochemical processes in an aquifer system.</title>
        <authorList>
            <person name="Anantharaman K."/>
            <person name="Brown C.T."/>
            <person name="Hug L.A."/>
            <person name="Sharon I."/>
            <person name="Castelle C.J."/>
            <person name="Probst A.J."/>
            <person name="Thomas B.C."/>
            <person name="Singh A."/>
            <person name="Wilkins M.J."/>
            <person name="Karaoz U."/>
            <person name="Brodie E.L."/>
            <person name="Williams K.H."/>
            <person name="Hubbard S.S."/>
            <person name="Banfield J.F."/>
        </authorList>
    </citation>
    <scope>NUCLEOTIDE SEQUENCE [LARGE SCALE GENOMIC DNA]</scope>
</reference>
<keyword evidence="10 14" id="KW-0573">Peptidoglycan synthesis</keyword>
<dbReference type="Pfam" id="PF08245">
    <property type="entry name" value="Mur_ligase_M"/>
    <property type="match status" value="1"/>
</dbReference>
<evidence type="ECO:0000259" key="17">
    <source>
        <dbReference type="Pfam" id="PF08245"/>
    </source>
</evidence>
<dbReference type="InterPro" id="IPR036615">
    <property type="entry name" value="Mur_ligase_C_dom_sf"/>
</dbReference>
<gene>
    <name evidence="14" type="primary">murC</name>
    <name evidence="18" type="ORF">A3J48_03745</name>
</gene>
<feature type="domain" description="Mur ligase N-terminal catalytic" evidence="15">
    <location>
        <begin position="8"/>
        <end position="107"/>
    </location>
</feature>
<evidence type="ECO:0000256" key="10">
    <source>
        <dbReference type="ARBA" id="ARBA00022984"/>
    </source>
</evidence>
<evidence type="ECO:0000256" key="12">
    <source>
        <dbReference type="ARBA" id="ARBA00023316"/>
    </source>
</evidence>
<dbReference type="GO" id="GO:0005524">
    <property type="term" value="F:ATP binding"/>
    <property type="evidence" value="ECO:0007669"/>
    <property type="project" value="UniProtKB-UniRule"/>
</dbReference>
<dbReference type="InterPro" id="IPR036565">
    <property type="entry name" value="Mur-like_cat_sf"/>
</dbReference>
<dbReference type="PANTHER" id="PTHR43445:SF3">
    <property type="entry name" value="UDP-N-ACETYLMURAMATE--L-ALANINE LIGASE"/>
    <property type="match status" value="1"/>
</dbReference>
<evidence type="ECO:0000313" key="19">
    <source>
        <dbReference type="Proteomes" id="UP000176786"/>
    </source>
</evidence>
<dbReference type="AlphaFoldDB" id="A0A1F5P4B1"/>
<dbReference type="GO" id="GO:0051301">
    <property type="term" value="P:cell division"/>
    <property type="evidence" value="ECO:0007669"/>
    <property type="project" value="UniProtKB-KW"/>
</dbReference>
<evidence type="ECO:0000256" key="9">
    <source>
        <dbReference type="ARBA" id="ARBA00022960"/>
    </source>
</evidence>
<dbReference type="InterPro" id="IPR005758">
    <property type="entry name" value="UDP-N-AcMur_Ala_ligase_MurC"/>
</dbReference>
<evidence type="ECO:0000313" key="18">
    <source>
        <dbReference type="EMBL" id="OGE84665.1"/>
    </source>
</evidence>
<evidence type="ECO:0000256" key="11">
    <source>
        <dbReference type="ARBA" id="ARBA00023306"/>
    </source>
</evidence>
<dbReference type="Pfam" id="PF02875">
    <property type="entry name" value="Mur_ligase_C"/>
    <property type="match status" value="1"/>
</dbReference>
<evidence type="ECO:0000256" key="2">
    <source>
        <dbReference type="ARBA" id="ARBA00004752"/>
    </source>
</evidence>
<sequence length="437" mass="48459">MKKSTKNAHFIGIGGIGMSALAQWYKRDGWQVTGSDGDQSIITDSLKKSGIKVSIATENSKMIDAKTDLIVYSNAVPADHPERVKASAFGVTELSYPQALGQLTKSKKTIAVSGTHGKSTTTAMAALILIEAGFDPTVIIGTRIPQLRNNNFRFGKSEWLVIEADEYKEAFLNYSPYLAVATNVEADHLDYYKGYTHVKNSFKKFFGKIKKGGYFVANAKDVFLKEVLPKSGVKKVLFSINSKRAERLAGIIRVPGRHNLANALAADAVAECLKIKVQIRNRALKNFKGTWRRFEYKGTFQSAKVYDDYAHHPTEIKAVLQAARELYPTETIWCVHQPHHTSRLQNLFSDFVGSFDEADKVIILETYKVKGRENEEANPKRSAQALAKMISKEKAALYAATQDDVINILRGGVQKNDIVLITGAGDITDVAHKLTKR</sequence>
<evidence type="ECO:0000259" key="15">
    <source>
        <dbReference type="Pfam" id="PF01225"/>
    </source>
</evidence>
<feature type="domain" description="Mur ligase C-terminal" evidence="16">
    <location>
        <begin position="292"/>
        <end position="425"/>
    </location>
</feature>
<dbReference type="InterPro" id="IPR000713">
    <property type="entry name" value="Mur_ligase_N"/>
</dbReference>
<evidence type="ECO:0000256" key="14">
    <source>
        <dbReference type="HAMAP-Rule" id="MF_00046"/>
    </source>
</evidence>
<dbReference type="Pfam" id="PF01225">
    <property type="entry name" value="Mur_ligase"/>
    <property type="match status" value="1"/>
</dbReference>
<feature type="binding site" evidence="14">
    <location>
        <begin position="114"/>
        <end position="120"/>
    </location>
    <ligand>
        <name>ATP</name>
        <dbReference type="ChEBI" id="CHEBI:30616"/>
    </ligand>
</feature>
<dbReference type="HAMAP" id="MF_00046">
    <property type="entry name" value="MurC"/>
    <property type="match status" value="1"/>
</dbReference>
<organism evidence="18 19">
    <name type="scientific">Candidatus Doudnabacteria bacterium RIFCSPHIGHO2_02_FULL_46_11</name>
    <dbReference type="NCBI Taxonomy" id="1817832"/>
    <lineage>
        <taxon>Bacteria</taxon>
        <taxon>Candidatus Doudnaibacteriota</taxon>
    </lineage>
</organism>
<dbReference type="GO" id="GO:0009252">
    <property type="term" value="P:peptidoglycan biosynthetic process"/>
    <property type="evidence" value="ECO:0007669"/>
    <property type="project" value="UniProtKB-UniRule"/>
</dbReference>
<keyword evidence="12 14" id="KW-0961">Cell wall biogenesis/degradation</keyword>
<comment type="similarity">
    <text evidence="14">Belongs to the MurCDEF family.</text>
</comment>
<comment type="caution">
    <text evidence="18">The sequence shown here is derived from an EMBL/GenBank/DDBJ whole genome shotgun (WGS) entry which is preliminary data.</text>
</comment>
<evidence type="ECO:0000259" key="16">
    <source>
        <dbReference type="Pfam" id="PF02875"/>
    </source>
</evidence>
<evidence type="ECO:0000256" key="7">
    <source>
        <dbReference type="ARBA" id="ARBA00022741"/>
    </source>
</evidence>
<keyword evidence="7 14" id="KW-0547">Nucleotide-binding</keyword>
<protein>
    <recommendedName>
        <fullName evidence="3 14">UDP-N-acetylmuramate--L-alanine ligase</fullName>
        <ecNumber evidence="3 14">6.3.2.8</ecNumber>
    </recommendedName>
    <alternativeName>
        <fullName evidence="14">UDP-N-acetylmuramoyl-L-alanine synthetase</fullName>
    </alternativeName>
</protein>
<dbReference type="STRING" id="1817832.A3J48_03745"/>
<comment type="pathway">
    <text evidence="2 14">Cell wall biogenesis; peptidoglycan biosynthesis.</text>
</comment>
<dbReference type="Proteomes" id="UP000176786">
    <property type="component" value="Unassembled WGS sequence"/>
</dbReference>
<keyword evidence="6 14" id="KW-0132">Cell division</keyword>
<dbReference type="GO" id="GO:0008763">
    <property type="term" value="F:UDP-N-acetylmuramate-L-alanine ligase activity"/>
    <property type="evidence" value="ECO:0007669"/>
    <property type="project" value="UniProtKB-UniRule"/>
</dbReference>
<dbReference type="InterPro" id="IPR013221">
    <property type="entry name" value="Mur_ligase_cen"/>
</dbReference>
<comment type="catalytic activity">
    <reaction evidence="13 14">
        <text>UDP-N-acetyl-alpha-D-muramate + L-alanine + ATP = UDP-N-acetyl-alpha-D-muramoyl-L-alanine + ADP + phosphate + H(+)</text>
        <dbReference type="Rhea" id="RHEA:23372"/>
        <dbReference type="ChEBI" id="CHEBI:15378"/>
        <dbReference type="ChEBI" id="CHEBI:30616"/>
        <dbReference type="ChEBI" id="CHEBI:43474"/>
        <dbReference type="ChEBI" id="CHEBI:57972"/>
        <dbReference type="ChEBI" id="CHEBI:70757"/>
        <dbReference type="ChEBI" id="CHEBI:83898"/>
        <dbReference type="ChEBI" id="CHEBI:456216"/>
        <dbReference type="EC" id="6.3.2.8"/>
    </reaction>
</comment>
<accession>A0A1F5P4B1</accession>
<dbReference type="SUPFAM" id="SSF53244">
    <property type="entry name" value="MurD-like peptide ligases, peptide-binding domain"/>
    <property type="match status" value="1"/>
</dbReference>
<evidence type="ECO:0000256" key="6">
    <source>
        <dbReference type="ARBA" id="ARBA00022618"/>
    </source>
</evidence>
<dbReference type="SUPFAM" id="SSF51984">
    <property type="entry name" value="MurCD N-terminal domain"/>
    <property type="match status" value="1"/>
</dbReference>
<keyword evidence="8 14" id="KW-0067">ATP-binding</keyword>
<keyword evidence="11 14" id="KW-0131">Cell cycle</keyword>
<dbReference type="InterPro" id="IPR050061">
    <property type="entry name" value="MurCDEF_pg_biosynth"/>
</dbReference>
<evidence type="ECO:0000256" key="1">
    <source>
        <dbReference type="ARBA" id="ARBA00004496"/>
    </source>
</evidence>
<dbReference type="GO" id="GO:0008360">
    <property type="term" value="P:regulation of cell shape"/>
    <property type="evidence" value="ECO:0007669"/>
    <property type="project" value="UniProtKB-KW"/>
</dbReference>
<dbReference type="Gene3D" id="3.40.50.720">
    <property type="entry name" value="NAD(P)-binding Rossmann-like Domain"/>
    <property type="match status" value="1"/>
</dbReference>
<dbReference type="InterPro" id="IPR004101">
    <property type="entry name" value="Mur_ligase_C"/>
</dbReference>
<feature type="domain" description="Mur ligase central" evidence="17">
    <location>
        <begin position="112"/>
        <end position="269"/>
    </location>
</feature>
<keyword evidence="9 14" id="KW-0133">Cell shape</keyword>
<dbReference type="Gene3D" id="3.90.190.20">
    <property type="entry name" value="Mur ligase, C-terminal domain"/>
    <property type="match status" value="1"/>
</dbReference>
<dbReference type="EC" id="6.3.2.8" evidence="3 14"/>
<evidence type="ECO:0000256" key="5">
    <source>
        <dbReference type="ARBA" id="ARBA00022598"/>
    </source>
</evidence>
<dbReference type="PANTHER" id="PTHR43445">
    <property type="entry name" value="UDP-N-ACETYLMURAMATE--L-ALANINE LIGASE-RELATED"/>
    <property type="match status" value="1"/>
</dbReference>
<evidence type="ECO:0000256" key="8">
    <source>
        <dbReference type="ARBA" id="ARBA00022840"/>
    </source>
</evidence>
<dbReference type="EMBL" id="MFES01000038">
    <property type="protein sequence ID" value="OGE84665.1"/>
    <property type="molecule type" value="Genomic_DNA"/>
</dbReference>
<evidence type="ECO:0000256" key="4">
    <source>
        <dbReference type="ARBA" id="ARBA00022490"/>
    </source>
</evidence>
<comment type="function">
    <text evidence="14">Cell wall formation.</text>
</comment>
<dbReference type="SUPFAM" id="SSF53623">
    <property type="entry name" value="MurD-like peptide ligases, catalytic domain"/>
    <property type="match status" value="1"/>
</dbReference>